<dbReference type="AlphaFoldDB" id="A0A9D6Z2I1"/>
<comment type="similarity">
    <text evidence="2">Belongs to the MscS (TC 1.A.23) family.</text>
</comment>
<comment type="subcellular location">
    <subcellularLocation>
        <location evidence="1">Cell membrane</location>
        <topology evidence="1">Multi-pass membrane protein</topology>
    </subcellularLocation>
</comment>
<dbReference type="GO" id="GO:0005886">
    <property type="term" value="C:plasma membrane"/>
    <property type="evidence" value="ECO:0007669"/>
    <property type="project" value="UniProtKB-SubCell"/>
</dbReference>
<evidence type="ECO:0000256" key="4">
    <source>
        <dbReference type="ARBA" id="ARBA00022692"/>
    </source>
</evidence>
<feature type="transmembrane region" description="Helical" evidence="7">
    <location>
        <begin position="331"/>
        <end position="353"/>
    </location>
</feature>
<dbReference type="InterPro" id="IPR049278">
    <property type="entry name" value="MS_channel_C"/>
</dbReference>
<dbReference type="Gene3D" id="2.30.30.60">
    <property type="match status" value="1"/>
</dbReference>
<evidence type="ECO:0000256" key="8">
    <source>
        <dbReference type="SAM" id="SignalP"/>
    </source>
</evidence>
<dbReference type="InterPro" id="IPR011014">
    <property type="entry name" value="MscS_channel_TM-2"/>
</dbReference>
<dbReference type="PANTHER" id="PTHR30221:SF1">
    <property type="entry name" value="SMALL-CONDUCTANCE MECHANOSENSITIVE CHANNEL"/>
    <property type="match status" value="1"/>
</dbReference>
<dbReference type="Pfam" id="PF00924">
    <property type="entry name" value="MS_channel_2nd"/>
    <property type="match status" value="1"/>
</dbReference>
<feature type="transmembrane region" description="Helical" evidence="7">
    <location>
        <begin position="253"/>
        <end position="273"/>
    </location>
</feature>
<protein>
    <submittedName>
        <fullName evidence="11">Mechanosensitive ion channel family protein</fullName>
    </submittedName>
</protein>
<evidence type="ECO:0000256" key="7">
    <source>
        <dbReference type="SAM" id="Phobius"/>
    </source>
</evidence>
<dbReference type="GO" id="GO:0008381">
    <property type="term" value="F:mechanosensitive monoatomic ion channel activity"/>
    <property type="evidence" value="ECO:0007669"/>
    <property type="project" value="InterPro"/>
</dbReference>
<evidence type="ECO:0000256" key="2">
    <source>
        <dbReference type="ARBA" id="ARBA00008017"/>
    </source>
</evidence>
<dbReference type="EMBL" id="JACRDE010000136">
    <property type="protein sequence ID" value="MBI5248775.1"/>
    <property type="molecule type" value="Genomic_DNA"/>
</dbReference>
<dbReference type="Proteomes" id="UP000807825">
    <property type="component" value="Unassembled WGS sequence"/>
</dbReference>
<feature type="transmembrane region" description="Helical" evidence="7">
    <location>
        <begin position="285"/>
        <end position="310"/>
    </location>
</feature>
<keyword evidence="5 7" id="KW-1133">Transmembrane helix</keyword>
<keyword evidence="4 7" id="KW-0812">Transmembrane</keyword>
<dbReference type="InterPro" id="IPR023408">
    <property type="entry name" value="MscS_beta-dom_sf"/>
</dbReference>
<evidence type="ECO:0000256" key="3">
    <source>
        <dbReference type="ARBA" id="ARBA00022475"/>
    </source>
</evidence>
<gene>
    <name evidence="11" type="ORF">HY912_04710</name>
</gene>
<evidence type="ECO:0000259" key="10">
    <source>
        <dbReference type="Pfam" id="PF21082"/>
    </source>
</evidence>
<comment type="caution">
    <text evidence="11">The sequence shown here is derived from an EMBL/GenBank/DDBJ whole genome shotgun (WGS) entry which is preliminary data.</text>
</comment>
<dbReference type="Gene3D" id="1.10.287.1260">
    <property type="match status" value="1"/>
</dbReference>
<feature type="domain" description="Mechanosensitive ion channel MscS" evidence="9">
    <location>
        <begin position="380"/>
        <end position="445"/>
    </location>
</feature>
<accession>A0A9D6Z2I1</accession>
<dbReference type="InterPro" id="IPR010920">
    <property type="entry name" value="LSM_dom_sf"/>
</dbReference>
<dbReference type="SUPFAM" id="SSF50182">
    <property type="entry name" value="Sm-like ribonucleoproteins"/>
    <property type="match status" value="1"/>
</dbReference>
<evidence type="ECO:0000313" key="11">
    <source>
        <dbReference type="EMBL" id="MBI5248775.1"/>
    </source>
</evidence>
<dbReference type="SUPFAM" id="SSF82861">
    <property type="entry name" value="Mechanosensitive channel protein MscS (YggB), transmembrane region"/>
    <property type="match status" value="1"/>
</dbReference>
<keyword evidence="3" id="KW-1003">Cell membrane</keyword>
<keyword evidence="8" id="KW-0732">Signal</keyword>
<feature type="signal peptide" evidence="8">
    <location>
        <begin position="1"/>
        <end position="23"/>
    </location>
</feature>
<evidence type="ECO:0000256" key="6">
    <source>
        <dbReference type="ARBA" id="ARBA00023136"/>
    </source>
</evidence>
<feature type="chain" id="PRO_5038888186" evidence="8">
    <location>
        <begin position="24"/>
        <end position="550"/>
    </location>
</feature>
<proteinExistence type="inferred from homology"/>
<feature type="domain" description="Mechanosensitive ion channel MscS C-terminal" evidence="10">
    <location>
        <begin position="455"/>
        <end position="537"/>
    </location>
</feature>
<evidence type="ECO:0000259" key="9">
    <source>
        <dbReference type="Pfam" id="PF00924"/>
    </source>
</evidence>
<dbReference type="Pfam" id="PF21082">
    <property type="entry name" value="MS_channel_3rd"/>
    <property type="match status" value="1"/>
</dbReference>
<evidence type="ECO:0000256" key="1">
    <source>
        <dbReference type="ARBA" id="ARBA00004651"/>
    </source>
</evidence>
<dbReference type="InterPro" id="IPR045275">
    <property type="entry name" value="MscS_archaea/bacteria_type"/>
</dbReference>
<feature type="transmembrane region" description="Helical" evidence="7">
    <location>
        <begin position="211"/>
        <end position="232"/>
    </location>
</feature>
<dbReference type="SUPFAM" id="SSF82689">
    <property type="entry name" value="Mechanosensitive channel protein MscS (YggB), C-terminal domain"/>
    <property type="match status" value="1"/>
</dbReference>
<dbReference type="InterPro" id="IPR006685">
    <property type="entry name" value="MscS_channel_2nd"/>
</dbReference>
<reference evidence="11" key="1">
    <citation type="submission" date="2020-07" db="EMBL/GenBank/DDBJ databases">
        <title>Huge and variable diversity of episymbiotic CPR bacteria and DPANN archaea in groundwater ecosystems.</title>
        <authorList>
            <person name="He C.Y."/>
            <person name="Keren R."/>
            <person name="Whittaker M."/>
            <person name="Farag I.F."/>
            <person name="Doudna J."/>
            <person name="Cate J.H.D."/>
            <person name="Banfield J.F."/>
        </authorList>
    </citation>
    <scope>NUCLEOTIDE SEQUENCE</scope>
    <source>
        <strain evidence="11">NC_groundwater_1664_Pr3_B-0.1um_52_9</strain>
    </source>
</reference>
<evidence type="ECO:0000256" key="5">
    <source>
        <dbReference type="ARBA" id="ARBA00022989"/>
    </source>
</evidence>
<dbReference type="InterPro" id="IPR011066">
    <property type="entry name" value="MscS_channel_C_sf"/>
</dbReference>
<name>A0A9D6Z2I1_9BACT</name>
<dbReference type="PANTHER" id="PTHR30221">
    <property type="entry name" value="SMALL-CONDUCTANCE MECHANOSENSITIVE CHANNEL"/>
    <property type="match status" value="1"/>
</dbReference>
<organism evidence="11 12">
    <name type="scientific">Desulfomonile tiedjei</name>
    <dbReference type="NCBI Taxonomy" id="2358"/>
    <lineage>
        <taxon>Bacteria</taxon>
        <taxon>Pseudomonadati</taxon>
        <taxon>Thermodesulfobacteriota</taxon>
        <taxon>Desulfomonilia</taxon>
        <taxon>Desulfomonilales</taxon>
        <taxon>Desulfomonilaceae</taxon>
        <taxon>Desulfomonile</taxon>
    </lineage>
</organism>
<sequence>MRVVIRYLVVLFLTFAISVNSDAGDQTAHPLAPPNTSSPRATLDTFLDSMNKAIDAYKGGDREAAKKLAQPAVQCLNLEAEPPALRHLVGLDAALYLKEILDRIEIPPTQEIPDAKTVQTEKISSWTIPYTEITLATAKEESSAKRFLFTSDTIRNSEEFYYKVKHLPYKPESGHGALYEQFASSAGAIIPQGLIDSLPNWAKETFFGQTAWQWIGLALYVFIGAGIVLLIHKYGGKALDLLDRILESNFKRWVFGLILPAAIIVFARAGLWVTVNGLHIIDADVYLPIAYVLTFLSYLGTVWLIGVLFNRIADVVIAIGGFVAGDMDVQLIRLGFEILTVIIIIAAVIQLGARLGLPTYSLVAGLGIGGIAVALAGREALSNLLGTIMIILDRPFKLGDYITLSDGERGAVAEVGFRSTRIRTRDDILISIPNSIVANTKMINESAPVSLSRIRIGIGVAYGSDLKGVEDILLKLAEQNELVVREPSPRIRFRRFGDSALELELLCWIDLPELKGPTIHQLNWAIYEEFQKKGVEIPFPQRDVHIRTDK</sequence>
<feature type="transmembrane region" description="Helical" evidence="7">
    <location>
        <begin position="359"/>
        <end position="377"/>
    </location>
</feature>
<evidence type="ECO:0000313" key="12">
    <source>
        <dbReference type="Proteomes" id="UP000807825"/>
    </source>
</evidence>
<keyword evidence="6 7" id="KW-0472">Membrane</keyword>
<dbReference type="Gene3D" id="3.30.70.100">
    <property type="match status" value="1"/>
</dbReference>